<feature type="compositionally biased region" description="Low complexity" evidence="1">
    <location>
        <begin position="572"/>
        <end position="587"/>
    </location>
</feature>
<evidence type="ECO:0000313" key="4">
    <source>
        <dbReference type="EMBL" id="CAE7726372.1"/>
    </source>
</evidence>
<feature type="domain" description="SAP" evidence="2">
    <location>
        <begin position="73"/>
        <end position="107"/>
    </location>
</feature>
<gene>
    <name evidence="4" type="primary">GIP</name>
    <name evidence="4" type="ORF">SNEC2469_LOCUS20973</name>
</gene>
<dbReference type="GO" id="GO:0015074">
    <property type="term" value="P:DNA integration"/>
    <property type="evidence" value="ECO:0007669"/>
    <property type="project" value="InterPro"/>
</dbReference>
<sequence>MVLHVEELPKDLLSNPRDIFKEPKNDDHNVPVPMDESAGGAGLMPEEVALEGRPVQGDEPESGEEELEGVRLSADTQLKDLKELCKKLGLPTSGGKAKILKRLRSHYEVLEKQMSTEVARKMYAEAERACVLGRSRQSPHKSRPAEHEGDEAEDGATEEIDYRDQFGLCLVAVESTTGWMQATPILEKGAASLKRVAEQLVRLTLQVSPGSAVVVQSDTEPSAKQVLNAVEACRAKLGMVTEKRWVPKASHASNGRVEKAIDTVRRNALTLKAFLESRVGGVIEGHRHIYSWLFRHSAFLYNRFHVSVRGGTPHEILQGRHYRGAPVPFGEVVIFYKGSKCKGDLQWQRGVWVGINERNGANILSTAEGTYESRSIRRLPDEEKWSLSAVVNAKGFPWNYQGQGRRKRPLYTSVRAGVPLVPDHATLQELAQAAGRAAAESIAAGTPKPANVDEAAPDPTSSSPSSPSAAATPNNQPQQEQRDQQQPPGADALAGGSRPVDVSNSQQPQQERRDQQQPPGSFVYGSLASGGAGSSSHAPMDTGGGSHAERPSGGEATPKRPRLLLDRPPGRSPGSAASPASGLYPPGYAGVNMVVGDVGLDESSDFGGWSEELKEAMVDESEHAGSYYQEVVWDDEAEHAPELTEAELAPVDSQADRKEASRLLEMGVIRWPREGEDLTEYQSLTTFEIGGGGQIG</sequence>
<dbReference type="PROSITE" id="PS50800">
    <property type="entry name" value="SAP"/>
    <property type="match status" value="1"/>
</dbReference>
<feature type="compositionally biased region" description="Acidic residues" evidence="1">
    <location>
        <begin position="148"/>
        <end position="157"/>
    </location>
</feature>
<feature type="compositionally biased region" description="Basic and acidic residues" evidence="1">
    <location>
        <begin position="18"/>
        <end position="29"/>
    </location>
</feature>
<dbReference type="EMBL" id="CAJNJA010036913">
    <property type="protein sequence ID" value="CAE7726372.1"/>
    <property type="molecule type" value="Genomic_DNA"/>
</dbReference>
<evidence type="ECO:0000259" key="3">
    <source>
        <dbReference type="PROSITE" id="PS50994"/>
    </source>
</evidence>
<dbReference type="InterPro" id="IPR036361">
    <property type="entry name" value="SAP_dom_sf"/>
</dbReference>
<reference evidence="4" key="1">
    <citation type="submission" date="2021-02" db="EMBL/GenBank/DDBJ databases">
        <authorList>
            <person name="Dougan E. K."/>
            <person name="Rhodes N."/>
            <person name="Thang M."/>
            <person name="Chan C."/>
        </authorList>
    </citation>
    <scope>NUCLEOTIDE SEQUENCE</scope>
</reference>
<dbReference type="SMART" id="SM00513">
    <property type="entry name" value="SAP"/>
    <property type="match status" value="1"/>
</dbReference>
<dbReference type="SUPFAM" id="SSF68906">
    <property type="entry name" value="SAP domain"/>
    <property type="match status" value="1"/>
</dbReference>
<evidence type="ECO:0000256" key="1">
    <source>
        <dbReference type="SAM" id="MobiDB-lite"/>
    </source>
</evidence>
<dbReference type="Pfam" id="PF02037">
    <property type="entry name" value="SAP"/>
    <property type="match status" value="1"/>
</dbReference>
<name>A0A812XFT6_9DINO</name>
<keyword evidence="5" id="KW-1185">Reference proteome</keyword>
<comment type="caution">
    <text evidence="4">The sequence shown here is derived from an EMBL/GenBank/DDBJ whole genome shotgun (WGS) entry which is preliminary data.</text>
</comment>
<feature type="compositionally biased region" description="Acidic residues" evidence="1">
    <location>
        <begin position="58"/>
        <end position="67"/>
    </location>
</feature>
<feature type="compositionally biased region" description="Basic and acidic residues" evidence="1">
    <location>
        <begin position="1"/>
        <end position="10"/>
    </location>
</feature>
<proteinExistence type="predicted"/>
<evidence type="ECO:0000313" key="5">
    <source>
        <dbReference type="Proteomes" id="UP000601435"/>
    </source>
</evidence>
<feature type="region of interest" description="Disordered" evidence="1">
    <location>
        <begin position="134"/>
        <end position="157"/>
    </location>
</feature>
<organism evidence="4 5">
    <name type="scientific">Symbiodinium necroappetens</name>
    <dbReference type="NCBI Taxonomy" id="1628268"/>
    <lineage>
        <taxon>Eukaryota</taxon>
        <taxon>Sar</taxon>
        <taxon>Alveolata</taxon>
        <taxon>Dinophyceae</taxon>
        <taxon>Suessiales</taxon>
        <taxon>Symbiodiniaceae</taxon>
        <taxon>Symbiodinium</taxon>
    </lineage>
</organism>
<evidence type="ECO:0000259" key="2">
    <source>
        <dbReference type="PROSITE" id="PS50800"/>
    </source>
</evidence>
<feature type="compositionally biased region" description="Low complexity" evidence="1">
    <location>
        <begin position="453"/>
        <end position="488"/>
    </location>
</feature>
<feature type="domain" description="Integrase catalytic" evidence="3">
    <location>
        <begin position="140"/>
        <end position="321"/>
    </location>
</feature>
<dbReference type="PROSITE" id="PS50994">
    <property type="entry name" value="INTEGRASE"/>
    <property type="match status" value="1"/>
</dbReference>
<protein>
    <submittedName>
        <fullName evidence="4">GIP protein</fullName>
    </submittedName>
</protein>
<feature type="region of interest" description="Disordered" evidence="1">
    <location>
        <begin position="438"/>
        <end position="589"/>
    </location>
</feature>
<dbReference type="Proteomes" id="UP000601435">
    <property type="component" value="Unassembled WGS sequence"/>
</dbReference>
<dbReference type="InterPro" id="IPR001584">
    <property type="entry name" value="Integrase_cat-core"/>
</dbReference>
<dbReference type="AlphaFoldDB" id="A0A812XFT6"/>
<dbReference type="Gene3D" id="1.10.720.30">
    <property type="entry name" value="SAP domain"/>
    <property type="match status" value="1"/>
</dbReference>
<accession>A0A812XFT6</accession>
<dbReference type="InterPro" id="IPR003034">
    <property type="entry name" value="SAP_dom"/>
</dbReference>
<feature type="region of interest" description="Disordered" evidence="1">
    <location>
        <begin position="1"/>
        <end position="71"/>
    </location>
</feature>